<feature type="region of interest" description="Disordered" evidence="5">
    <location>
        <begin position="61"/>
        <end position="82"/>
    </location>
</feature>
<accession>G7DZU3</accession>
<dbReference type="OMA" id="ENHLMHR"/>
<feature type="repeat" description="RPEL" evidence="4">
    <location>
        <begin position="53"/>
        <end position="78"/>
    </location>
</feature>
<keyword evidence="3" id="KW-0539">Nucleus</keyword>
<evidence type="ECO:0000256" key="3">
    <source>
        <dbReference type="ARBA" id="ARBA00023242"/>
    </source>
</evidence>
<dbReference type="Pfam" id="PF02755">
    <property type="entry name" value="RPEL"/>
    <property type="match status" value="2"/>
</dbReference>
<gene>
    <name evidence="6" type="primary">Mo02764</name>
    <name evidence="6" type="ORF">E5Q_02764</name>
</gene>
<evidence type="ECO:0000256" key="2">
    <source>
        <dbReference type="ARBA" id="ARBA00022737"/>
    </source>
</evidence>
<dbReference type="EMBL" id="BABT02000074">
    <property type="protein sequence ID" value="GAA96103.1"/>
    <property type="molecule type" value="Genomic_DNA"/>
</dbReference>
<name>G7DZU3_MIXOS</name>
<feature type="region of interest" description="Disordered" evidence="5">
    <location>
        <begin position="1"/>
        <end position="20"/>
    </location>
</feature>
<dbReference type="PANTHER" id="PTHR22793">
    <property type="entry name" value="MYOCARDIN-RELATED TRANSCRIPTION FACTOR-RELATED"/>
    <property type="match status" value="1"/>
</dbReference>
<dbReference type="GO" id="GO:0003713">
    <property type="term" value="F:transcription coactivator activity"/>
    <property type="evidence" value="ECO:0007669"/>
    <property type="project" value="TreeGrafter"/>
</dbReference>
<keyword evidence="2" id="KW-0677">Repeat</keyword>
<dbReference type="SMART" id="SM00707">
    <property type="entry name" value="RPEL"/>
    <property type="match status" value="2"/>
</dbReference>
<dbReference type="Proteomes" id="UP000009131">
    <property type="component" value="Unassembled WGS sequence"/>
</dbReference>
<dbReference type="GO" id="GO:0005634">
    <property type="term" value="C:nucleus"/>
    <property type="evidence" value="ECO:0007669"/>
    <property type="project" value="UniProtKB-SubCell"/>
</dbReference>
<evidence type="ECO:0000313" key="7">
    <source>
        <dbReference type="Proteomes" id="UP000009131"/>
    </source>
</evidence>
<dbReference type="HOGENOM" id="CLU_121574_4_1_1"/>
<dbReference type="InParanoid" id="G7DZU3"/>
<sequence length="82" mass="8976">MSSLQASEAKLESLLKNRPQRDELVDKNILKDSRVAPALQAAEAELARAQAKDTLEAKLQARPMPEELVQEGIAQKGEVGPR</sequence>
<evidence type="ECO:0008006" key="8">
    <source>
        <dbReference type="Google" id="ProtNLM"/>
    </source>
</evidence>
<evidence type="ECO:0000256" key="1">
    <source>
        <dbReference type="ARBA" id="ARBA00004123"/>
    </source>
</evidence>
<feature type="compositionally biased region" description="Basic and acidic residues" evidence="5">
    <location>
        <begin position="9"/>
        <end position="20"/>
    </location>
</feature>
<dbReference type="AlphaFoldDB" id="G7DZU3"/>
<dbReference type="RefSeq" id="XP_014567717.1">
    <property type="nucleotide sequence ID" value="XM_014712231.1"/>
</dbReference>
<dbReference type="OrthoDB" id="197676at2759"/>
<organism evidence="6 7">
    <name type="scientific">Mixia osmundae (strain CBS 9802 / IAM 14324 / JCM 22182 / KY 12970)</name>
    <dbReference type="NCBI Taxonomy" id="764103"/>
    <lineage>
        <taxon>Eukaryota</taxon>
        <taxon>Fungi</taxon>
        <taxon>Dikarya</taxon>
        <taxon>Basidiomycota</taxon>
        <taxon>Pucciniomycotina</taxon>
        <taxon>Mixiomycetes</taxon>
        <taxon>Mixiales</taxon>
        <taxon>Mixiaceae</taxon>
        <taxon>Mixia</taxon>
    </lineage>
</organism>
<evidence type="ECO:0000313" key="6">
    <source>
        <dbReference type="EMBL" id="GAA96103.1"/>
    </source>
</evidence>
<dbReference type="STRING" id="764103.G7DZU3"/>
<dbReference type="eggNOG" id="ENOG502SC67">
    <property type="taxonomic scope" value="Eukaryota"/>
</dbReference>
<dbReference type="PROSITE" id="PS51073">
    <property type="entry name" value="RPEL"/>
    <property type="match status" value="1"/>
</dbReference>
<keyword evidence="7" id="KW-1185">Reference proteome</keyword>
<comment type="caution">
    <text evidence="6">The sequence shown here is derived from an EMBL/GenBank/DDBJ whole genome shotgun (WGS) entry which is preliminary data.</text>
</comment>
<dbReference type="GO" id="GO:0045944">
    <property type="term" value="P:positive regulation of transcription by RNA polymerase II"/>
    <property type="evidence" value="ECO:0007669"/>
    <property type="project" value="TreeGrafter"/>
</dbReference>
<dbReference type="PANTHER" id="PTHR22793:SF12">
    <property type="entry name" value="MYOCARDIN-RELATED TRANSCRIPTION FACTOR, ISOFORM H"/>
    <property type="match status" value="1"/>
</dbReference>
<evidence type="ECO:0000256" key="5">
    <source>
        <dbReference type="SAM" id="MobiDB-lite"/>
    </source>
</evidence>
<protein>
    <recommendedName>
        <fullName evidence="8">RPEL repeat protein</fullName>
    </recommendedName>
</protein>
<dbReference type="Gene3D" id="6.10.150.10">
    <property type="match status" value="1"/>
</dbReference>
<dbReference type="InterPro" id="IPR043451">
    <property type="entry name" value="Myocardin-like"/>
</dbReference>
<proteinExistence type="predicted"/>
<reference evidence="6 7" key="1">
    <citation type="journal article" date="2011" name="J. Gen. Appl. Microbiol.">
        <title>Draft genome sequencing of the enigmatic basidiomycete Mixia osmundae.</title>
        <authorList>
            <person name="Nishida H."/>
            <person name="Nagatsuka Y."/>
            <person name="Sugiyama J."/>
        </authorList>
    </citation>
    <scope>NUCLEOTIDE SEQUENCE [LARGE SCALE GENOMIC DNA]</scope>
    <source>
        <strain evidence="7">CBS 9802 / IAM 14324 / JCM 22182 / KY 12970</strain>
    </source>
</reference>
<comment type="subcellular location">
    <subcellularLocation>
        <location evidence="1">Nucleus</location>
    </subcellularLocation>
</comment>
<evidence type="ECO:0000256" key="4">
    <source>
        <dbReference type="PROSITE-ProRule" id="PRU00401"/>
    </source>
</evidence>
<dbReference type="InterPro" id="IPR004018">
    <property type="entry name" value="RPEL_repeat"/>
</dbReference>
<reference evidence="6 7" key="2">
    <citation type="journal article" date="2012" name="Open Biol.">
        <title>Characteristics of nucleosomes and linker DNA regions on the genome of the basidiomycete Mixia osmundae revealed by mono- and dinucleosome mapping.</title>
        <authorList>
            <person name="Nishida H."/>
            <person name="Kondo S."/>
            <person name="Matsumoto T."/>
            <person name="Suzuki Y."/>
            <person name="Yoshikawa H."/>
            <person name="Taylor T.D."/>
            <person name="Sugiyama J."/>
        </authorList>
    </citation>
    <scope>NUCLEOTIDE SEQUENCE [LARGE SCALE GENOMIC DNA]</scope>
    <source>
        <strain evidence="7">CBS 9802 / IAM 14324 / JCM 22182 / KY 12970</strain>
    </source>
</reference>